<gene>
    <name evidence="3" type="ORF">EC973_009443</name>
</gene>
<organism evidence="3 4">
    <name type="scientific">Apophysomyces ossiformis</name>
    <dbReference type="NCBI Taxonomy" id="679940"/>
    <lineage>
        <taxon>Eukaryota</taxon>
        <taxon>Fungi</taxon>
        <taxon>Fungi incertae sedis</taxon>
        <taxon>Mucoromycota</taxon>
        <taxon>Mucoromycotina</taxon>
        <taxon>Mucoromycetes</taxon>
        <taxon>Mucorales</taxon>
        <taxon>Mucorineae</taxon>
        <taxon>Mucoraceae</taxon>
        <taxon>Apophysomyces</taxon>
    </lineage>
</organism>
<dbReference type="EMBL" id="JABAYA010000091">
    <property type="protein sequence ID" value="KAF7725725.1"/>
    <property type="molecule type" value="Genomic_DNA"/>
</dbReference>
<dbReference type="AlphaFoldDB" id="A0A8H7ET04"/>
<keyword evidence="2" id="KW-0472">Membrane</keyword>
<comment type="caution">
    <text evidence="3">The sequence shown here is derived from an EMBL/GenBank/DDBJ whole genome shotgun (WGS) entry which is preliminary data.</text>
</comment>
<feature type="transmembrane region" description="Helical" evidence="2">
    <location>
        <begin position="48"/>
        <end position="66"/>
    </location>
</feature>
<feature type="region of interest" description="Disordered" evidence="1">
    <location>
        <begin position="252"/>
        <end position="278"/>
    </location>
</feature>
<protein>
    <submittedName>
        <fullName evidence="3">Uncharacterized protein</fullName>
    </submittedName>
</protein>
<dbReference type="OrthoDB" id="2290927at2759"/>
<feature type="compositionally biased region" description="Basic and acidic residues" evidence="1">
    <location>
        <begin position="258"/>
        <end position="278"/>
    </location>
</feature>
<evidence type="ECO:0000313" key="3">
    <source>
        <dbReference type="EMBL" id="KAF7725725.1"/>
    </source>
</evidence>
<keyword evidence="2" id="KW-1133">Transmembrane helix</keyword>
<reference evidence="3" key="1">
    <citation type="submission" date="2020-01" db="EMBL/GenBank/DDBJ databases">
        <title>Genome Sequencing of Three Apophysomyces-Like Fungal Strains Confirms a Novel Fungal Genus in the Mucoromycota with divergent Burkholderia-like Endosymbiotic Bacteria.</title>
        <authorList>
            <person name="Stajich J.E."/>
            <person name="Macias A.M."/>
            <person name="Carter-House D."/>
            <person name="Lovett B."/>
            <person name="Kasson L.R."/>
            <person name="Berry K."/>
            <person name="Grigoriev I."/>
            <person name="Chang Y."/>
            <person name="Spatafora J."/>
            <person name="Kasson M.T."/>
        </authorList>
    </citation>
    <scope>NUCLEOTIDE SEQUENCE</scope>
    <source>
        <strain evidence="3">NRRL A-21654</strain>
    </source>
</reference>
<keyword evidence="4" id="KW-1185">Reference proteome</keyword>
<proteinExistence type="predicted"/>
<feature type="region of interest" description="Disordered" evidence="1">
    <location>
        <begin position="100"/>
        <end position="179"/>
    </location>
</feature>
<evidence type="ECO:0000256" key="1">
    <source>
        <dbReference type="SAM" id="MobiDB-lite"/>
    </source>
</evidence>
<keyword evidence="2" id="KW-0812">Transmembrane</keyword>
<dbReference type="Proteomes" id="UP000605846">
    <property type="component" value="Unassembled WGS sequence"/>
</dbReference>
<feature type="compositionally biased region" description="Polar residues" evidence="1">
    <location>
        <begin position="431"/>
        <end position="453"/>
    </location>
</feature>
<accession>A0A8H7ET04</accession>
<evidence type="ECO:0000313" key="4">
    <source>
        <dbReference type="Proteomes" id="UP000605846"/>
    </source>
</evidence>
<name>A0A8H7ET04_9FUNG</name>
<feature type="region of interest" description="Disordered" evidence="1">
    <location>
        <begin position="379"/>
        <end position="466"/>
    </location>
</feature>
<feature type="compositionally biased region" description="Basic and acidic residues" evidence="1">
    <location>
        <begin position="379"/>
        <end position="420"/>
    </location>
</feature>
<sequence>MSRRLPWLIQTRLILQPRRGLRETYRRNFATPAADDDPRGGRRGAQTFAVLGAIILAGAGIAYYNAAGRTRGEGGTTYDAYQNPFLFLADDDLPHDIRMSRKKAQESTASSSSSNPRLQGAKQAGNEALDHAQAASQHAGESISQLGKAVQDTASDLRQETKRVTSTMQHRATGVGRELRDEARAGVQELKHKADEFRAEHHLKSGSQPPEDVLSHVHDPNADTTILGRETNAWVKEKTTEAVNTLEKARKQTASEMQDWKENAQQKSDELQSKWQDAKEGTVEEAKRRAEDVNVRAQQTATVVQSGWQDVKDEVTSTSDVVKKTAQQAGQDAQSLAEQAKENIQQNWVDLKQDTHHLRKQGEERVQEGVSRLKEDARWLGDKAKETGDWIRGEADEAKAKVEGEQRKQRWAEQVRRGEGWAEEEADNLRPTRQQSTSSDTASEATQKQNPKSAETIVHGARSSKL</sequence>
<evidence type="ECO:0000256" key="2">
    <source>
        <dbReference type="SAM" id="Phobius"/>
    </source>
</evidence>